<comment type="caution">
    <text evidence="2">The sequence shown here is derived from an EMBL/GenBank/DDBJ whole genome shotgun (WGS) entry which is preliminary data.</text>
</comment>
<dbReference type="Proteomes" id="UP001354709">
    <property type="component" value="Unassembled WGS sequence"/>
</dbReference>
<organism evidence="2 3">
    <name type="scientific">Streptomyces asiaticus subsp. ignotus</name>
    <dbReference type="NCBI Taxonomy" id="3098222"/>
    <lineage>
        <taxon>Bacteria</taxon>
        <taxon>Bacillati</taxon>
        <taxon>Actinomycetota</taxon>
        <taxon>Actinomycetes</taxon>
        <taxon>Kitasatosporales</taxon>
        <taxon>Streptomycetaceae</taxon>
        <taxon>Streptomyces</taxon>
        <taxon>Streptomyces violaceusniger group</taxon>
    </lineage>
</organism>
<reference evidence="2 3" key="1">
    <citation type="submission" date="2023-11" db="EMBL/GenBank/DDBJ databases">
        <title>30 novel species of actinomycetes from the DSMZ collection.</title>
        <authorList>
            <person name="Nouioui I."/>
        </authorList>
    </citation>
    <scope>NUCLEOTIDE SEQUENCE [LARGE SCALE GENOMIC DNA]</scope>
    <source>
        <strain evidence="2 3">DSM 41524</strain>
    </source>
</reference>
<protein>
    <submittedName>
        <fullName evidence="2">Uncharacterized protein</fullName>
    </submittedName>
</protein>
<evidence type="ECO:0000313" key="2">
    <source>
        <dbReference type="EMBL" id="MEE4599240.1"/>
    </source>
</evidence>
<keyword evidence="3" id="KW-1185">Reference proteome</keyword>
<sequence length="41" mass="4474">MTVDVAGFIATRSELASDDSKLLVPSPESQQRTIEHDTDGR</sequence>
<dbReference type="EMBL" id="JAZBJO010000069">
    <property type="protein sequence ID" value="MEE4599240.1"/>
    <property type="molecule type" value="Genomic_DNA"/>
</dbReference>
<name>A0ABU7QCW5_9ACTN</name>
<accession>A0ABU7QCW5</accession>
<feature type="region of interest" description="Disordered" evidence="1">
    <location>
        <begin position="18"/>
        <end position="41"/>
    </location>
</feature>
<gene>
    <name evidence="2" type="ORF">V2J94_46870</name>
</gene>
<evidence type="ECO:0000313" key="3">
    <source>
        <dbReference type="Proteomes" id="UP001354709"/>
    </source>
</evidence>
<proteinExistence type="predicted"/>
<evidence type="ECO:0000256" key="1">
    <source>
        <dbReference type="SAM" id="MobiDB-lite"/>
    </source>
</evidence>